<feature type="signal peptide" evidence="1">
    <location>
        <begin position="1"/>
        <end position="22"/>
    </location>
</feature>
<dbReference type="OrthoDB" id="5936191at2"/>
<keyword evidence="1" id="KW-0732">Signal</keyword>
<name>A0A238L741_9RHOB</name>
<accession>A0A238L741</accession>
<dbReference type="AlphaFoldDB" id="A0A238L741"/>
<evidence type="ECO:0000313" key="2">
    <source>
        <dbReference type="EMBL" id="SMX50819.1"/>
    </source>
</evidence>
<sequence length="322" mass="34757">MKRFLTCLSVCFGFCAGTAALAEDWNAEIAAVEKQADAYVEYGLKKSGTSSVQQAVGMIGIFADVERHRCAILGRMLGRADAVRELIRTDLPPITESLDGYEAVEIGASLGNWVGEAKWAVSATEADRIGKWNLDCVGTMVAATAYIDNPTPEAEFAAEGSGMTVYGDIDLGFFERFSAFLAQHPDVTLIALGSGGGSVKDAMQTGREIRVRGIETVLTGNCYSACPLVFAGGVERTVWADVRNDFGFHRLSTRDGLPLPDDHPFYGLIAEYLTEMGVDAEMLIGWMLKAGPQGLFSPEPQVLCDPNLATFVQRICAKGKRF</sequence>
<dbReference type="EMBL" id="FXYF01000029">
    <property type="protein sequence ID" value="SMX50819.1"/>
    <property type="molecule type" value="Genomic_DNA"/>
</dbReference>
<dbReference type="InterPro" id="IPR029045">
    <property type="entry name" value="ClpP/crotonase-like_dom_sf"/>
</dbReference>
<proteinExistence type="predicted"/>
<dbReference type="RefSeq" id="WP_141194953.1">
    <property type="nucleotide sequence ID" value="NZ_FXYF01000029.1"/>
</dbReference>
<dbReference type="SUPFAM" id="SSF52096">
    <property type="entry name" value="ClpP/crotonase"/>
    <property type="match status" value="1"/>
</dbReference>
<gene>
    <name evidence="2" type="ORF">MAA8898_05019</name>
</gene>
<protein>
    <submittedName>
        <fullName evidence="2">Uncharacterized protein</fullName>
    </submittedName>
</protein>
<evidence type="ECO:0000256" key="1">
    <source>
        <dbReference type="SAM" id="SignalP"/>
    </source>
</evidence>
<evidence type="ECO:0000313" key="3">
    <source>
        <dbReference type="Proteomes" id="UP000207598"/>
    </source>
</evidence>
<dbReference type="Proteomes" id="UP000207598">
    <property type="component" value="Unassembled WGS sequence"/>
</dbReference>
<feature type="chain" id="PRO_5013371394" evidence="1">
    <location>
        <begin position="23"/>
        <end position="322"/>
    </location>
</feature>
<reference evidence="2 3" key="1">
    <citation type="submission" date="2017-05" db="EMBL/GenBank/DDBJ databases">
        <authorList>
            <person name="Song R."/>
            <person name="Chenine A.L."/>
            <person name="Ruprecht R.M."/>
        </authorList>
    </citation>
    <scope>NUCLEOTIDE SEQUENCE [LARGE SCALE GENOMIC DNA]</scope>
    <source>
        <strain evidence="2 3">CECT 8898</strain>
    </source>
</reference>
<keyword evidence="3" id="KW-1185">Reference proteome</keyword>
<organism evidence="2 3">
    <name type="scientific">Maliponia aquimaris</name>
    <dbReference type="NCBI Taxonomy" id="1673631"/>
    <lineage>
        <taxon>Bacteria</taxon>
        <taxon>Pseudomonadati</taxon>
        <taxon>Pseudomonadota</taxon>
        <taxon>Alphaproteobacteria</taxon>
        <taxon>Rhodobacterales</taxon>
        <taxon>Paracoccaceae</taxon>
        <taxon>Maliponia</taxon>
    </lineage>
</organism>